<gene>
    <name evidence="7" type="ORF">X975_01297</name>
</gene>
<evidence type="ECO:0000259" key="6">
    <source>
        <dbReference type="Pfam" id="PF25454"/>
    </source>
</evidence>
<dbReference type="GO" id="GO:0006357">
    <property type="term" value="P:regulation of transcription by RNA polymerase II"/>
    <property type="evidence" value="ECO:0007669"/>
    <property type="project" value="TreeGrafter"/>
</dbReference>
<dbReference type="STRING" id="407821.A0A087U6K5"/>
<comment type="similarity">
    <text evidence="2">Belongs to the IRF2BP family.</text>
</comment>
<dbReference type="Pfam" id="PF25454">
    <property type="entry name" value="zf-C3HC4_IRF-2BP1_2"/>
    <property type="match status" value="1"/>
</dbReference>
<evidence type="ECO:0000313" key="7">
    <source>
        <dbReference type="EMBL" id="KFM72994.1"/>
    </source>
</evidence>
<protein>
    <submittedName>
        <fullName evidence="7">Interferon regulatory factor 2-binding protein 2</fullName>
    </submittedName>
</protein>
<dbReference type="OrthoDB" id="10065080at2759"/>
<feature type="domain" description="Interferon regulatory factor 2-binding protein 1/2-like zinc finger" evidence="5">
    <location>
        <begin position="8"/>
        <end position="59"/>
    </location>
</feature>
<keyword evidence="8" id="KW-1185">Reference proteome</keyword>
<accession>A0A087U6K5</accession>
<dbReference type="InterPro" id="IPR044882">
    <property type="entry name" value="I2BP1/2_C3HC4-RING_sf"/>
</dbReference>
<dbReference type="PANTHER" id="PTHR10816">
    <property type="entry name" value="MYELIN TRANSCRIPTION FACTOR 1-RELATED"/>
    <property type="match status" value="1"/>
</dbReference>
<dbReference type="InterPro" id="IPR022750">
    <property type="entry name" value="IRF-2BP1_2-like_Znf"/>
</dbReference>
<evidence type="ECO:0000313" key="8">
    <source>
        <dbReference type="Proteomes" id="UP000054359"/>
    </source>
</evidence>
<dbReference type="GO" id="GO:0003714">
    <property type="term" value="F:transcription corepressor activity"/>
    <property type="evidence" value="ECO:0007669"/>
    <property type="project" value="TreeGrafter"/>
</dbReference>
<organism evidence="7 8">
    <name type="scientific">Stegodyphus mimosarum</name>
    <name type="common">African social velvet spider</name>
    <dbReference type="NCBI Taxonomy" id="407821"/>
    <lineage>
        <taxon>Eukaryota</taxon>
        <taxon>Metazoa</taxon>
        <taxon>Ecdysozoa</taxon>
        <taxon>Arthropoda</taxon>
        <taxon>Chelicerata</taxon>
        <taxon>Arachnida</taxon>
        <taxon>Araneae</taxon>
        <taxon>Araneomorphae</taxon>
        <taxon>Entelegynae</taxon>
        <taxon>Eresoidea</taxon>
        <taxon>Eresidae</taxon>
        <taxon>Stegodyphus</taxon>
    </lineage>
</organism>
<dbReference type="GO" id="GO:0005634">
    <property type="term" value="C:nucleus"/>
    <property type="evidence" value="ECO:0007669"/>
    <property type="project" value="UniProtKB-SubCell"/>
</dbReference>
<dbReference type="PANTHER" id="PTHR10816:SF19">
    <property type="entry name" value="PROTEIN INTERACTING WITH TTK69 AND SIN3A, ISOFORM D"/>
    <property type="match status" value="1"/>
</dbReference>
<comment type="subcellular location">
    <subcellularLocation>
        <location evidence="1">Nucleus</location>
    </subcellularLocation>
</comment>
<dbReference type="OMA" id="VGSAMPW"/>
<evidence type="ECO:0000256" key="4">
    <source>
        <dbReference type="SAM" id="MobiDB-lite"/>
    </source>
</evidence>
<dbReference type="InterPro" id="IPR057414">
    <property type="entry name" value="Zf-C3HC4_IRF-2BP1_2"/>
</dbReference>
<proteinExistence type="inferred from homology"/>
<feature type="region of interest" description="Disordered" evidence="4">
    <location>
        <begin position="62"/>
        <end position="108"/>
    </location>
</feature>
<evidence type="ECO:0000256" key="1">
    <source>
        <dbReference type="ARBA" id="ARBA00004123"/>
    </source>
</evidence>
<keyword evidence="3" id="KW-0539">Nucleus</keyword>
<dbReference type="SUPFAM" id="SSF57850">
    <property type="entry name" value="RING/U-box"/>
    <property type="match status" value="1"/>
</dbReference>
<dbReference type="EMBL" id="KK118458">
    <property type="protein sequence ID" value="KFM72994.1"/>
    <property type="molecule type" value="Genomic_DNA"/>
</dbReference>
<evidence type="ECO:0000256" key="2">
    <source>
        <dbReference type="ARBA" id="ARBA00010802"/>
    </source>
</evidence>
<sequence length="264" mass="29031">MAETTRNQRQRCYLCDLPRTPWAMLLDYAEPVCRGCLNYEGADRIEGVIEGARRLKRLHGFHGSQDPARVASKGESGGATRQLKQRDGKRSAAPLEDGRPTLVRGESLPATCDGRYRKDSLGRVYSFDSGSTSMKSAFATISTTSSVIDSVASPPLERDSPSSSNTTLSQQRSGKDSSSWLKCSLCQQRLEDTHFVQCPSVPGHKFCFPCSRNSIKEQGASNEVYCPSGEKCPLLGSDVPWAFMQGEIATILGEEHKNKKERDT</sequence>
<dbReference type="FunFam" id="1.10.10.1580:FF:000001">
    <property type="entry name" value="interferon regulatory factor 2-binding protein 2"/>
    <property type="match status" value="1"/>
</dbReference>
<feature type="region of interest" description="Disordered" evidence="4">
    <location>
        <begin position="151"/>
        <end position="176"/>
    </location>
</feature>
<evidence type="ECO:0000259" key="5">
    <source>
        <dbReference type="Pfam" id="PF11261"/>
    </source>
</evidence>
<feature type="non-terminal residue" evidence="7">
    <location>
        <position position="264"/>
    </location>
</feature>
<reference evidence="7 8" key="1">
    <citation type="submission" date="2013-11" db="EMBL/GenBank/DDBJ databases">
        <title>Genome sequencing of Stegodyphus mimosarum.</title>
        <authorList>
            <person name="Bechsgaard J."/>
        </authorList>
    </citation>
    <scope>NUCLEOTIDE SEQUENCE [LARGE SCALE GENOMIC DNA]</scope>
</reference>
<dbReference type="Proteomes" id="UP000054359">
    <property type="component" value="Unassembled WGS sequence"/>
</dbReference>
<feature type="compositionally biased region" description="Polar residues" evidence="4">
    <location>
        <begin position="161"/>
        <end position="176"/>
    </location>
</feature>
<dbReference type="Gene3D" id="1.10.10.1580">
    <property type="entry name" value="Interferon regulatory factor 2-binding protein"/>
    <property type="match status" value="1"/>
</dbReference>
<evidence type="ECO:0000256" key="3">
    <source>
        <dbReference type="ARBA" id="ARBA00023242"/>
    </source>
</evidence>
<name>A0A087U6K5_STEMI</name>
<feature type="domain" description="Interferon regulatory factor 2-binding protein 1/2-like C3HC4 zinc finger" evidence="6">
    <location>
        <begin position="181"/>
        <end position="252"/>
    </location>
</feature>
<dbReference type="Pfam" id="PF11261">
    <property type="entry name" value="IRF-2BP1_2"/>
    <property type="match status" value="1"/>
</dbReference>
<dbReference type="AlphaFoldDB" id="A0A087U6K5"/>